<accession>A0A9E7SUP2</accession>
<dbReference type="KEGG" id="sawl:NGM29_15070"/>
<proteinExistence type="predicted"/>
<dbReference type="RefSeq" id="WP_254157226.1">
    <property type="nucleotide sequence ID" value="NZ_CP100355.1"/>
</dbReference>
<dbReference type="EMBL" id="CP100355">
    <property type="protein sequence ID" value="UTF53082.1"/>
    <property type="molecule type" value="Genomic_DNA"/>
</dbReference>
<evidence type="ECO:0000259" key="2">
    <source>
        <dbReference type="Pfam" id="PF03703"/>
    </source>
</evidence>
<keyword evidence="4" id="KW-1185">Reference proteome</keyword>
<evidence type="ECO:0000313" key="3">
    <source>
        <dbReference type="EMBL" id="UTF53082.1"/>
    </source>
</evidence>
<feature type="transmembrane region" description="Helical" evidence="1">
    <location>
        <begin position="46"/>
        <end position="65"/>
    </location>
</feature>
<protein>
    <submittedName>
        <fullName evidence="3">PH domain-containing protein</fullName>
    </submittedName>
</protein>
<keyword evidence="1" id="KW-1133">Transmembrane helix</keyword>
<dbReference type="AlphaFoldDB" id="A0A9E7SUP2"/>
<dbReference type="GeneID" id="73291394"/>
<feature type="transmembrane region" description="Helical" evidence="1">
    <location>
        <begin position="12"/>
        <end position="34"/>
    </location>
</feature>
<gene>
    <name evidence="3" type="ORF">NGM29_15070</name>
</gene>
<name>A0A9E7SUP2_9EURY</name>
<dbReference type="PANTHER" id="PTHR34473">
    <property type="entry name" value="UPF0699 TRANSMEMBRANE PROTEIN YDBS"/>
    <property type="match status" value="1"/>
</dbReference>
<keyword evidence="1" id="KW-0812">Transmembrane</keyword>
<dbReference type="InterPro" id="IPR005182">
    <property type="entry name" value="YdbS-like_PH"/>
</dbReference>
<evidence type="ECO:0000313" key="4">
    <source>
        <dbReference type="Proteomes" id="UP001056855"/>
    </source>
</evidence>
<dbReference type="PANTHER" id="PTHR34473:SF3">
    <property type="entry name" value="TRANSMEMBRANE PROTEIN-RELATED"/>
    <property type="match status" value="1"/>
</dbReference>
<organism evidence="3 4">
    <name type="scientific">Natronosalvus rutilus</name>
    <dbReference type="NCBI Taxonomy" id="2953753"/>
    <lineage>
        <taxon>Archaea</taxon>
        <taxon>Methanobacteriati</taxon>
        <taxon>Methanobacteriota</taxon>
        <taxon>Stenosarchaea group</taxon>
        <taxon>Halobacteria</taxon>
        <taxon>Halobacteriales</taxon>
        <taxon>Natrialbaceae</taxon>
        <taxon>Natronosalvus</taxon>
    </lineage>
</organism>
<keyword evidence="1" id="KW-0472">Membrane</keyword>
<dbReference type="Proteomes" id="UP001056855">
    <property type="component" value="Chromosome"/>
</dbReference>
<dbReference type="Pfam" id="PF03703">
    <property type="entry name" value="bPH_2"/>
    <property type="match status" value="1"/>
</dbReference>
<evidence type="ECO:0000256" key="1">
    <source>
        <dbReference type="SAM" id="Phobius"/>
    </source>
</evidence>
<sequence length="162" mass="17999">MERLEPRIRWVWIVAAVVRTVILGTVLGGLLVALQAREVLAIGTDRILLGTVVLVILVSLVRTAVAWRRYAVFGFTLRDQSLYIERGVFTRIKTVVPYVRVQHVDSRRSPLERALGLGTLVVYTAGSRNADVAIPGLTPDRAEALQERLRELTIETNGEDAV</sequence>
<feature type="domain" description="YdbS-like PH" evidence="2">
    <location>
        <begin position="70"/>
        <end position="148"/>
    </location>
</feature>
<reference evidence="3" key="1">
    <citation type="submission" date="2022-06" db="EMBL/GenBank/DDBJ databases">
        <title>Diverse halophilic archaea isolated from saline environments.</title>
        <authorList>
            <person name="Cui H.-L."/>
        </authorList>
    </citation>
    <scope>NUCLEOTIDE SEQUENCE</scope>
    <source>
        <strain evidence="3">WLHS1</strain>
    </source>
</reference>